<dbReference type="Proteomes" id="UP000715441">
    <property type="component" value="Unassembled WGS sequence"/>
</dbReference>
<keyword evidence="5" id="KW-0274">FAD</keyword>
<evidence type="ECO:0000256" key="1">
    <source>
        <dbReference type="ARBA" id="ARBA00001974"/>
    </source>
</evidence>
<dbReference type="PANTHER" id="PTHR47354">
    <property type="entry name" value="NADH OXIDOREDUCTASE HCR"/>
    <property type="match status" value="1"/>
</dbReference>
<dbReference type="RefSeq" id="WP_168519942.1">
    <property type="nucleotide sequence ID" value="NZ_JAAXLS010000028.1"/>
</dbReference>
<dbReference type="Gene3D" id="2.40.30.10">
    <property type="entry name" value="Translation factors"/>
    <property type="match status" value="1"/>
</dbReference>
<keyword evidence="9" id="KW-0812">Transmembrane</keyword>
<keyword evidence="9" id="KW-0472">Membrane</keyword>
<dbReference type="EMBL" id="JAAXLS010000028">
    <property type="protein sequence ID" value="NKQ56922.1"/>
    <property type="molecule type" value="Genomic_DNA"/>
</dbReference>
<evidence type="ECO:0000313" key="12">
    <source>
        <dbReference type="Proteomes" id="UP000715441"/>
    </source>
</evidence>
<evidence type="ECO:0000256" key="5">
    <source>
        <dbReference type="ARBA" id="ARBA00022827"/>
    </source>
</evidence>
<dbReference type="PANTHER" id="PTHR47354:SF8">
    <property type="entry name" value="1,2-PHENYLACETYL-COA EPOXIDASE, SUBUNIT E"/>
    <property type="match status" value="1"/>
</dbReference>
<evidence type="ECO:0000256" key="4">
    <source>
        <dbReference type="ARBA" id="ARBA00022723"/>
    </source>
</evidence>
<keyword evidence="9" id="KW-1133">Transmembrane helix</keyword>
<keyword evidence="4" id="KW-0479">Metal-binding</keyword>
<feature type="transmembrane region" description="Helical" evidence="9">
    <location>
        <begin position="6"/>
        <end position="29"/>
    </location>
</feature>
<feature type="transmembrane region" description="Helical" evidence="9">
    <location>
        <begin position="143"/>
        <end position="161"/>
    </location>
</feature>
<feature type="domain" description="FAD-binding FR-type" evidence="10">
    <location>
        <begin position="239"/>
        <end position="340"/>
    </location>
</feature>
<dbReference type="Gene3D" id="3.40.50.80">
    <property type="entry name" value="Nucleotide-binding domain of ferredoxin-NADP reductase (FNR) module"/>
    <property type="match status" value="1"/>
</dbReference>
<feature type="transmembrane region" description="Helical" evidence="9">
    <location>
        <begin position="36"/>
        <end position="54"/>
    </location>
</feature>
<organism evidence="11 12">
    <name type="scientific">Amycolatopsis acididurans</name>
    <dbReference type="NCBI Taxonomy" id="2724524"/>
    <lineage>
        <taxon>Bacteria</taxon>
        <taxon>Bacillati</taxon>
        <taxon>Actinomycetota</taxon>
        <taxon>Actinomycetes</taxon>
        <taxon>Pseudonocardiales</taxon>
        <taxon>Pseudonocardiaceae</taxon>
        <taxon>Amycolatopsis</taxon>
    </lineage>
</organism>
<keyword evidence="8" id="KW-0411">Iron-sulfur</keyword>
<name>A0ABX1JAV7_9PSEU</name>
<dbReference type="InterPro" id="IPR017938">
    <property type="entry name" value="Riboflavin_synthase-like_b-brl"/>
</dbReference>
<dbReference type="InterPro" id="IPR001433">
    <property type="entry name" value="OxRdtase_FAD/NAD-bd"/>
</dbReference>
<dbReference type="InterPro" id="IPR008333">
    <property type="entry name" value="Cbr1-like_FAD-bd_dom"/>
</dbReference>
<comment type="caution">
    <text evidence="11">The sequence shown here is derived from an EMBL/GenBank/DDBJ whole genome shotgun (WGS) entry which is preliminary data.</text>
</comment>
<dbReference type="Pfam" id="PF00970">
    <property type="entry name" value="FAD_binding_6"/>
    <property type="match status" value="1"/>
</dbReference>
<protein>
    <recommendedName>
        <fullName evidence="10">FAD-binding FR-type domain-containing protein</fullName>
    </recommendedName>
</protein>
<keyword evidence="12" id="KW-1185">Reference proteome</keyword>
<accession>A0ABX1JAV7</accession>
<comment type="cofactor">
    <cofactor evidence="1">
        <name>FAD</name>
        <dbReference type="ChEBI" id="CHEBI:57692"/>
    </cofactor>
</comment>
<evidence type="ECO:0000313" key="11">
    <source>
        <dbReference type="EMBL" id="NKQ56922.1"/>
    </source>
</evidence>
<dbReference type="SUPFAM" id="SSF63380">
    <property type="entry name" value="Riboflavin synthase domain-like"/>
    <property type="match status" value="1"/>
</dbReference>
<dbReference type="InterPro" id="IPR039261">
    <property type="entry name" value="FNR_nucleotide-bd"/>
</dbReference>
<dbReference type="PROSITE" id="PS51384">
    <property type="entry name" value="FAD_FR"/>
    <property type="match status" value="1"/>
</dbReference>
<reference evidence="11 12" key="1">
    <citation type="submission" date="2020-04" db="EMBL/GenBank/DDBJ databases">
        <title>Novel species.</title>
        <authorList>
            <person name="Teo W.F.A."/>
            <person name="Lipun K."/>
            <person name="Srisuk N."/>
            <person name="Duangmal K."/>
        </authorList>
    </citation>
    <scope>NUCLEOTIDE SEQUENCE [LARGE SCALE GENOMIC DNA]</scope>
    <source>
        <strain evidence="11 12">K13G38</strain>
    </source>
</reference>
<evidence type="ECO:0000259" key="10">
    <source>
        <dbReference type="PROSITE" id="PS51384"/>
    </source>
</evidence>
<sequence length="512" mass="56112">MRVPAVVAPTLLVFGGSLTLGGVATWLALAGLVSPVLTIPMHVAAVYGLFVVVHESVHHAAGRITWVNDLLGRIAMPFVSFVGAFPSARFLHLDRHRNDAEAHLTSWNVRGPRWQLPLRWALADIWYLCDYLRRGAARPQLEAAEALAMLAVVPGSLAALAGAGYGWQLVVVYLLPQRIAIAIASWWFDWFPRKQRPGARTYHRVHARYPSVPFHRYLQAWHAGQAPAGRMAVVRERPARFHELTVSAVRPLALGTVAIDFAVPERLRPEYAFAPGQYVVVRAAVNGEVLERTYAICSADALRIAVKQVPGGRFSTYAATRLMVGEKIEVLPRAGARVLDPGPREAKQYVAIVAGIGIAPVLPLLEHALATAPRCRATLLYINRSGADTLFATELTDLTRQFEGRLRIQHFRTDERDPDLRPPRPARPFDSIGTALAISYERYRAGGLDGRRLRTLLESRLHPAKVDQWLVSAPAELAEPLLTALGEHGVPAGAVHREEFTHAAGAPASGIA</sequence>
<keyword evidence="3" id="KW-0001">2Fe-2S</keyword>
<dbReference type="Pfam" id="PF00175">
    <property type="entry name" value="NAD_binding_1"/>
    <property type="match status" value="1"/>
</dbReference>
<dbReference type="SUPFAM" id="SSF52343">
    <property type="entry name" value="Ferredoxin reductase-like, C-terminal NADP-linked domain"/>
    <property type="match status" value="1"/>
</dbReference>
<dbReference type="InterPro" id="IPR050415">
    <property type="entry name" value="MRET"/>
</dbReference>
<evidence type="ECO:0000256" key="3">
    <source>
        <dbReference type="ARBA" id="ARBA00022714"/>
    </source>
</evidence>
<evidence type="ECO:0000256" key="9">
    <source>
        <dbReference type="SAM" id="Phobius"/>
    </source>
</evidence>
<keyword evidence="6" id="KW-0560">Oxidoreductase</keyword>
<evidence type="ECO:0000256" key="6">
    <source>
        <dbReference type="ARBA" id="ARBA00023002"/>
    </source>
</evidence>
<keyword evidence="7" id="KW-0408">Iron</keyword>
<keyword evidence="2" id="KW-0285">Flavoprotein</keyword>
<dbReference type="InterPro" id="IPR017927">
    <property type="entry name" value="FAD-bd_FR_type"/>
</dbReference>
<proteinExistence type="predicted"/>
<evidence type="ECO:0000256" key="2">
    <source>
        <dbReference type="ARBA" id="ARBA00022630"/>
    </source>
</evidence>
<evidence type="ECO:0000256" key="7">
    <source>
        <dbReference type="ARBA" id="ARBA00023004"/>
    </source>
</evidence>
<gene>
    <name evidence="11" type="ORF">HFP15_29025</name>
</gene>
<dbReference type="CDD" id="cd06214">
    <property type="entry name" value="PA_degradation_oxidoreductase_like"/>
    <property type="match status" value="1"/>
</dbReference>
<evidence type="ECO:0000256" key="8">
    <source>
        <dbReference type="ARBA" id="ARBA00023014"/>
    </source>
</evidence>